<evidence type="ECO:0000256" key="4">
    <source>
        <dbReference type="ARBA" id="ARBA00022475"/>
    </source>
</evidence>
<dbReference type="InterPro" id="IPR037185">
    <property type="entry name" value="EmrE-like"/>
</dbReference>
<protein>
    <recommendedName>
        <fullName evidence="3">Spermidine export protein MdtI</fullName>
    </recommendedName>
</protein>
<feature type="transmembrane region" description="Helical" evidence="10">
    <location>
        <begin position="34"/>
        <end position="52"/>
    </location>
</feature>
<comment type="subunit">
    <text evidence="2">Forms a complex with MdtJ.</text>
</comment>
<keyword evidence="7 10" id="KW-1133">Transmembrane helix</keyword>
<evidence type="ECO:0000256" key="10">
    <source>
        <dbReference type="SAM" id="Phobius"/>
    </source>
</evidence>
<dbReference type="OrthoDB" id="71834at2"/>
<dbReference type="InterPro" id="IPR000390">
    <property type="entry name" value="Small_drug/metabolite_transptr"/>
</dbReference>
<dbReference type="EMBL" id="CP011034">
    <property type="protein sequence ID" value="ALS33993.1"/>
    <property type="molecule type" value="Genomic_DNA"/>
</dbReference>
<comment type="similarity">
    <text evidence="9">Belongs to the drug/metabolite transporter (DMT) superfamily. Small multidrug resistance (SMR) (TC 2.A.7.1) family.</text>
</comment>
<dbReference type="RefSeq" id="WP_011329111.1">
    <property type="nucleotide sequence ID" value="NZ_CP011034.1"/>
</dbReference>
<evidence type="ECO:0000256" key="3">
    <source>
        <dbReference type="ARBA" id="ARBA00021114"/>
    </source>
</evidence>
<evidence type="ECO:0000256" key="8">
    <source>
        <dbReference type="ARBA" id="ARBA00023136"/>
    </source>
</evidence>
<accession>A0A0U2X219</accession>
<dbReference type="GO" id="GO:0005886">
    <property type="term" value="C:plasma membrane"/>
    <property type="evidence" value="ECO:0007669"/>
    <property type="project" value="UniProtKB-SubCell"/>
</dbReference>
<dbReference type="GO" id="GO:0015220">
    <property type="term" value="F:choline transmembrane transporter activity"/>
    <property type="evidence" value="ECO:0007669"/>
    <property type="project" value="TreeGrafter"/>
</dbReference>
<gene>
    <name evidence="11" type="primary">mdtI</name>
    <name evidence="11" type="ORF">PTRA_a2957</name>
</gene>
<dbReference type="GO" id="GO:0015199">
    <property type="term" value="F:amino-acid betaine transmembrane transporter activity"/>
    <property type="evidence" value="ECO:0007669"/>
    <property type="project" value="TreeGrafter"/>
</dbReference>
<keyword evidence="8 10" id="KW-0472">Membrane</keyword>
<sequence length="108" mass="11790">MTVYWLYILGSVIFDIAANVFLEMSHGFKHKRFGILAIVFIMAAFALLTLAVQGIPLFIAYATWGALSISGTALATWLLFGHKLNWVVCFGLAVLILSIVTMQLVGPA</sequence>
<dbReference type="InterPro" id="IPR045324">
    <property type="entry name" value="Small_multidrug_res"/>
</dbReference>
<feature type="transmembrane region" description="Helical" evidence="10">
    <location>
        <begin position="58"/>
        <end position="80"/>
    </location>
</feature>
<dbReference type="Proteomes" id="UP000065261">
    <property type="component" value="Chromosome I"/>
</dbReference>
<organism evidence="11">
    <name type="scientific">Pseudoalteromonas translucida KMM 520</name>
    <dbReference type="NCBI Taxonomy" id="1315283"/>
    <lineage>
        <taxon>Bacteria</taxon>
        <taxon>Pseudomonadati</taxon>
        <taxon>Pseudomonadota</taxon>
        <taxon>Gammaproteobacteria</taxon>
        <taxon>Alteromonadales</taxon>
        <taxon>Pseudoalteromonadaceae</taxon>
        <taxon>Pseudoalteromonas</taxon>
    </lineage>
</organism>
<feature type="transmembrane region" description="Helical" evidence="10">
    <location>
        <begin position="6"/>
        <end position="22"/>
    </location>
</feature>
<dbReference type="PANTHER" id="PTHR30561:SF6">
    <property type="entry name" value="SPERMIDINE EXPORT PROTEIN MDTI"/>
    <property type="match status" value="1"/>
</dbReference>
<dbReference type="SUPFAM" id="SSF103481">
    <property type="entry name" value="Multidrug resistance efflux transporter EmrE"/>
    <property type="match status" value="1"/>
</dbReference>
<evidence type="ECO:0000256" key="6">
    <source>
        <dbReference type="ARBA" id="ARBA00022692"/>
    </source>
</evidence>
<name>A0A0U2X219_9GAMM</name>
<keyword evidence="4" id="KW-1003">Cell membrane</keyword>
<reference evidence="11 12" key="1">
    <citation type="submission" date="2015-03" db="EMBL/GenBank/DDBJ databases">
        <authorList>
            <person name="Murphy D."/>
        </authorList>
    </citation>
    <scope>NUCLEOTIDE SEQUENCE [LARGE SCALE GENOMIC DNA]</scope>
    <source>
        <strain evidence="11 12">KMM 520</strain>
    </source>
</reference>
<dbReference type="GO" id="GO:0015297">
    <property type="term" value="F:antiporter activity"/>
    <property type="evidence" value="ECO:0007669"/>
    <property type="project" value="TreeGrafter"/>
</dbReference>
<proteinExistence type="inferred from homology"/>
<dbReference type="GeneID" id="300942717"/>
<dbReference type="PANTHER" id="PTHR30561">
    <property type="entry name" value="SMR FAMILY PROTON-DEPENDENT DRUG EFFLUX TRANSPORTER SUGE"/>
    <property type="match status" value="1"/>
</dbReference>
<dbReference type="GO" id="GO:0031460">
    <property type="term" value="P:glycine betaine transport"/>
    <property type="evidence" value="ECO:0007669"/>
    <property type="project" value="TreeGrafter"/>
</dbReference>
<feature type="transmembrane region" description="Helical" evidence="10">
    <location>
        <begin position="87"/>
        <end position="106"/>
    </location>
</feature>
<evidence type="ECO:0000256" key="9">
    <source>
        <dbReference type="RuleBase" id="RU003942"/>
    </source>
</evidence>
<dbReference type="Pfam" id="PF00893">
    <property type="entry name" value="Multi_Drug_Res"/>
    <property type="match status" value="1"/>
</dbReference>
<dbReference type="Gene3D" id="1.10.3730.20">
    <property type="match status" value="1"/>
</dbReference>
<evidence type="ECO:0000256" key="2">
    <source>
        <dbReference type="ARBA" id="ARBA00011359"/>
    </source>
</evidence>
<evidence type="ECO:0000256" key="1">
    <source>
        <dbReference type="ARBA" id="ARBA00004429"/>
    </source>
</evidence>
<evidence type="ECO:0000313" key="11">
    <source>
        <dbReference type="EMBL" id="ALS33993.1"/>
    </source>
</evidence>
<dbReference type="KEGG" id="ptn:PTRA_a2957"/>
<dbReference type="GO" id="GO:1903711">
    <property type="term" value="P:spermidine transmembrane transport"/>
    <property type="evidence" value="ECO:0007669"/>
    <property type="project" value="TreeGrafter"/>
</dbReference>
<keyword evidence="6 9" id="KW-0812">Transmembrane</keyword>
<comment type="subcellular location">
    <subcellularLocation>
        <location evidence="1">Cell inner membrane</location>
        <topology evidence="1">Multi-pass membrane protein</topology>
    </subcellularLocation>
    <subcellularLocation>
        <location evidence="9">Cell membrane</location>
        <topology evidence="9">Multi-pass membrane protein</topology>
    </subcellularLocation>
</comment>
<evidence type="ECO:0000256" key="5">
    <source>
        <dbReference type="ARBA" id="ARBA00022519"/>
    </source>
</evidence>
<evidence type="ECO:0000256" key="7">
    <source>
        <dbReference type="ARBA" id="ARBA00022989"/>
    </source>
</evidence>
<keyword evidence="5" id="KW-0997">Cell inner membrane</keyword>
<dbReference type="PATRIC" id="fig|1315283.4.peg.2580"/>
<dbReference type="AlphaFoldDB" id="A0A0U2X219"/>
<evidence type="ECO:0000313" key="12">
    <source>
        <dbReference type="Proteomes" id="UP000065261"/>
    </source>
</evidence>